<dbReference type="InterPro" id="IPR052024">
    <property type="entry name" value="Methanogen_methyltrans"/>
</dbReference>
<keyword evidence="2" id="KW-0456">Lyase</keyword>
<reference evidence="2 3" key="1">
    <citation type="submission" date="2015-06" db="EMBL/GenBank/DDBJ databases">
        <title>Draft genome of the moderately acidophilic sulfate reducer Candidatus Desulfosporosinus acididurans strain M1.</title>
        <authorList>
            <person name="Poehlein A."/>
            <person name="Petzsch P."/>
            <person name="Johnson B.D."/>
            <person name="Schloemann M."/>
            <person name="Daniel R."/>
            <person name="Muehling M."/>
        </authorList>
    </citation>
    <scope>NUCLEOTIDE SEQUENCE [LARGE SCALE GENOMIC DNA]</scope>
    <source>
        <strain evidence="2 3">M1</strain>
    </source>
</reference>
<dbReference type="RefSeq" id="WP_047810141.1">
    <property type="nucleotide sequence ID" value="NZ_LDZY01000007.1"/>
</dbReference>
<evidence type="ECO:0000313" key="2">
    <source>
        <dbReference type="EMBL" id="KLU65644.1"/>
    </source>
</evidence>
<feature type="domain" description="Uroporphyrinogen decarboxylase (URO-D)" evidence="1">
    <location>
        <begin position="184"/>
        <end position="386"/>
    </location>
</feature>
<gene>
    <name evidence="2" type="primary">hemE</name>
    <name evidence="2" type="ORF">DEAC_c22740</name>
</gene>
<dbReference type="GO" id="GO:0004853">
    <property type="term" value="F:uroporphyrinogen decarboxylase activity"/>
    <property type="evidence" value="ECO:0007669"/>
    <property type="project" value="UniProtKB-EC"/>
</dbReference>
<dbReference type="EMBL" id="LDZY01000007">
    <property type="protein sequence ID" value="KLU65644.1"/>
    <property type="molecule type" value="Genomic_DNA"/>
</dbReference>
<dbReference type="PANTHER" id="PTHR47099:SF1">
    <property type="entry name" value="METHYLCOBAMIDE:COM METHYLTRANSFERASE MTBA"/>
    <property type="match status" value="1"/>
</dbReference>
<dbReference type="Proteomes" id="UP000036356">
    <property type="component" value="Unassembled WGS sequence"/>
</dbReference>
<organism evidence="2 3">
    <name type="scientific">Desulfosporosinus acididurans</name>
    <dbReference type="NCBI Taxonomy" id="476652"/>
    <lineage>
        <taxon>Bacteria</taxon>
        <taxon>Bacillati</taxon>
        <taxon>Bacillota</taxon>
        <taxon>Clostridia</taxon>
        <taxon>Eubacteriales</taxon>
        <taxon>Desulfitobacteriaceae</taxon>
        <taxon>Desulfosporosinus</taxon>
    </lineage>
</organism>
<protein>
    <submittedName>
        <fullName evidence="2">Uroporphyrinogen decarboxylase</fullName>
        <ecNumber evidence="2">4.1.1.37</ecNumber>
    </submittedName>
</protein>
<comment type="caution">
    <text evidence="2">The sequence shown here is derived from an EMBL/GenBank/DDBJ whole genome shotgun (WGS) entry which is preliminary data.</text>
</comment>
<evidence type="ECO:0000259" key="1">
    <source>
        <dbReference type="Pfam" id="PF01208"/>
    </source>
</evidence>
<evidence type="ECO:0000313" key="3">
    <source>
        <dbReference type="Proteomes" id="UP000036356"/>
    </source>
</evidence>
<dbReference type="PANTHER" id="PTHR47099">
    <property type="entry name" value="METHYLCOBAMIDE:COM METHYLTRANSFERASE MTBA"/>
    <property type="match status" value="1"/>
</dbReference>
<dbReference type="SUPFAM" id="SSF51726">
    <property type="entry name" value="UROD/MetE-like"/>
    <property type="match status" value="1"/>
</dbReference>
<dbReference type="InterPro" id="IPR000257">
    <property type="entry name" value="Uroporphyrinogen_deCOase"/>
</dbReference>
<dbReference type="Pfam" id="PF01208">
    <property type="entry name" value="URO-D"/>
    <property type="match status" value="1"/>
</dbReference>
<dbReference type="Gene3D" id="3.20.20.210">
    <property type="match status" value="1"/>
</dbReference>
<sequence length="390" mass="43368">MNDKGTLYQQRLDRYITAMDCGQPDMVPVAFGVGEWVVKYKGTTFEEIYYDLDKSNSIVSEMLPGLDFDIFKGGPCLWWPPMFDAMGSKLYKFPGIGVDENSTFQYNEEEYMKADDYDEFTASPTEWLVNHFLPNISTELANPGSYRSTIALIKGAAAFAMSGSITAAAYEKWTKEQGIVGQGTGFTKAPFDTLGDALRGMKGILLDLHRRPEKVLAACEAIIPHNVNCGLAGAGADTRFPCFAPLHRGAYPFLNPHQWKTFYWPSLKATIEGLWAKGKRMLFYAEGDWTPYLEKIAELPERSIIFQIDTTDAKKAKEILGGRFCLQGGVPTTLLTYGTPEKVREQVKRSMDELGCDGGFILDSGGIIMGDAKQENLIAMIEAAREFGVY</sequence>
<dbReference type="PATRIC" id="fig|476652.3.peg.2356"/>
<dbReference type="AlphaFoldDB" id="A0A0J1FQ81"/>
<dbReference type="GO" id="GO:0006779">
    <property type="term" value="P:porphyrin-containing compound biosynthetic process"/>
    <property type="evidence" value="ECO:0007669"/>
    <property type="project" value="InterPro"/>
</dbReference>
<name>A0A0J1FQ81_9FIRM</name>
<proteinExistence type="predicted"/>
<dbReference type="STRING" id="476652.DEAC_c22740"/>
<keyword evidence="3" id="KW-1185">Reference proteome</keyword>
<accession>A0A0J1FQ81</accession>
<dbReference type="InterPro" id="IPR038071">
    <property type="entry name" value="UROD/MetE-like_sf"/>
</dbReference>
<dbReference type="EC" id="4.1.1.37" evidence="2"/>